<dbReference type="Gene3D" id="3.40.50.280">
    <property type="entry name" value="Cobalamin-binding domain"/>
    <property type="match status" value="1"/>
</dbReference>
<accession>A0ABS9CWC3</accession>
<dbReference type="RefSeq" id="WP_235225836.1">
    <property type="nucleotide sequence ID" value="NZ_JAKGAQ010000002.1"/>
</dbReference>
<evidence type="ECO:0000313" key="2">
    <source>
        <dbReference type="Proteomes" id="UP001200557"/>
    </source>
</evidence>
<dbReference type="InterPro" id="IPR036724">
    <property type="entry name" value="Cobalamin-bd_sf"/>
</dbReference>
<evidence type="ECO:0000313" key="1">
    <source>
        <dbReference type="EMBL" id="MCF2871557.1"/>
    </source>
</evidence>
<name>A0ABS9CWC3_9RHOB</name>
<sequence>MAEQSRTNRTDPLGAVKSPSVDALATKALSLVAERNAKAAQDFDPDVGTRLRDAAAESSHNPVPEVINQMLEAGIPAESIACIYIPYAARQMGDDWCDDTLSFARVTIGTARLQASLRTLGADWASHGYSEDPNDDKGVVAIIAKDPFHTLGAMVLCGQLRRLGLSVRLAMGATSQELRAIFVTTRFDAALISASSSESLDSLKECVDVVRQSSSICPPIIIGGNILDQDADVQSLTGADYTTNDPLKALEHCGITTVTPNETRHTERRT</sequence>
<keyword evidence="2" id="KW-1185">Reference proteome</keyword>
<protein>
    <recommendedName>
        <fullName evidence="3">B12-binding domain-containing protein</fullName>
    </recommendedName>
</protein>
<dbReference type="EMBL" id="JAKGAQ010000002">
    <property type="protein sequence ID" value="MCF2871557.1"/>
    <property type="molecule type" value="Genomic_DNA"/>
</dbReference>
<gene>
    <name evidence="1" type="ORF">L0664_10825</name>
</gene>
<organism evidence="1 2">
    <name type="scientific">Octadecabacter dasysiphoniae</name>
    <dbReference type="NCBI Taxonomy" id="2909341"/>
    <lineage>
        <taxon>Bacteria</taxon>
        <taxon>Pseudomonadati</taxon>
        <taxon>Pseudomonadota</taxon>
        <taxon>Alphaproteobacteria</taxon>
        <taxon>Rhodobacterales</taxon>
        <taxon>Roseobacteraceae</taxon>
        <taxon>Octadecabacter</taxon>
    </lineage>
</organism>
<dbReference type="Proteomes" id="UP001200557">
    <property type="component" value="Unassembled WGS sequence"/>
</dbReference>
<proteinExistence type="predicted"/>
<evidence type="ECO:0008006" key="3">
    <source>
        <dbReference type="Google" id="ProtNLM"/>
    </source>
</evidence>
<comment type="caution">
    <text evidence="1">The sequence shown here is derived from an EMBL/GenBank/DDBJ whole genome shotgun (WGS) entry which is preliminary data.</text>
</comment>
<reference evidence="1 2" key="1">
    <citation type="submission" date="2022-01" db="EMBL/GenBank/DDBJ databases">
        <title>Octadecabacter sp. nov., isolated from a marine alga.</title>
        <authorList>
            <person name="Jin M.S."/>
            <person name="Kim H.M."/>
            <person name="Han D.M."/>
            <person name="Jung J.J."/>
            <person name="Jeon C.O."/>
        </authorList>
    </citation>
    <scope>NUCLEOTIDE SEQUENCE [LARGE SCALE GENOMIC DNA]</scope>
    <source>
        <strain evidence="1 2">G9-8</strain>
    </source>
</reference>
<dbReference type="SUPFAM" id="SSF52242">
    <property type="entry name" value="Cobalamin (vitamin B12)-binding domain"/>
    <property type="match status" value="1"/>
</dbReference>